<name>A0A420YP30_9PEZI</name>
<evidence type="ECO:0000313" key="3">
    <source>
        <dbReference type="Proteomes" id="UP000275385"/>
    </source>
</evidence>
<protein>
    <submittedName>
        <fullName evidence="2">Uncharacterized protein</fullName>
    </submittedName>
</protein>
<keyword evidence="3" id="KW-1185">Reference proteome</keyword>
<keyword evidence="1" id="KW-1133">Transmembrane helix</keyword>
<reference evidence="2 3" key="1">
    <citation type="submission" date="2018-08" db="EMBL/GenBank/DDBJ databases">
        <title>Draft genome of the lignicolous fungus Coniochaeta pulveracea.</title>
        <authorList>
            <person name="Borstlap C.J."/>
            <person name="De Witt R.N."/>
            <person name="Botha A."/>
            <person name="Volschenk H."/>
        </authorList>
    </citation>
    <scope>NUCLEOTIDE SEQUENCE [LARGE SCALE GENOMIC DNA]</scope>
    <source>
        <strain evidence="2 3">CAB683</strain>
    </source>
</reference>
<dbReference type="OrthoDB" id="3945378at2759"/>
<evidence type="ECO:0000313" key="2">
    <source>
        <dbReference type="EMBL" id="RKU49555.1"/>
    </source>
</evidence>
<feature type="transmembrane region" description="Helical" evidence="1">
    <location>
        <begin position="243"/>
        <end position="265"/>
    </location>
</feature>
<feature type="transmembrane region" description="Helical" evidence="1">
    <location>
        <begin position="103"/>
        <end position="125"/>
    </location>
</feature>
<dbReference type="Proteomes" id="UP000275385">
    <property type="component" value="Unassembled WGS sequence"/>
</dbReference>
<feature type="transmembrane region" description="Helical" evidence="1">
    <location>
        <begin position="20"/>
        <end position="38"/>
    </location>
</feature>
<organism evidence="2 3">
    <name type="scientific">Coniochaeta pulveracea</name>
    <dbReference type="NCBI Taxonomy" id="177199"/>
    <lineage>
        <taxon>Eukaryota</taxon>
        <taxon>Fungi</taxon>
        <taxon>Dikarya</taxon>
        <taxon>Ascomycota</taxon>
        <taxon>Pezizomycotina</taxon>
        <taxon>Sordariomycetes</taxon>
        <taxon>Sordariomycetidae</taxon>
        <taxon>Coniochaetales</taxon>
        <taxon>Coniochaetaceae</taxon>
        <taxon>Coniochaeta</taxon>
    </lineage>
</organism>
<dbReference type="STRING" id="177199.A0A420YP30"/>
<sequence>MNATEPPMCGFDGNPDLYGLGVRTGIYIQAVSFFLAAFHLKKESAYLQSSAFVFLLAIFIALIRETANRTLRAPEAALISWMIGYQMMGVVAISPAALSAGALLRMAFVLFIFMGYIGYNGWFWWTGLKVLPQPAPGCVEYGYMFAKVNIRGWFQTVSKVMWTMAVAIFCFPALIFGVILLVGGIMGRKVIWAWWKKKKHATEEEGLDTTRPVPIADGTVEAVDSETPHSLNNRESAEASNRWILTFFTLLSVIPGAGILLAVTVPPFELTIRWNEIRGVNSLNSVGQLVPFMLSVGQLVHILYSMARGKDSPLRTNTIVEEGPCPKKQQNEQGHEMLPTSVTRIEDNTSPTKGTVSRSVLHEYEPAPVF</sequence>
<accession>A0A420YP30</accession>
<dbReference type="EMBL" id="QVQW01000001">
    <property type="protein sequence ID" value="RKU49555.1"/>
    <property type="molecule type" value="Genomic_DNA"/>
</dbReference>
<keyword evidence="1" id="KW-0472">Membrane</keyword>
<feature type="transmembrane region" description="Helical" evidence="1">
    <location>
        <begin position="76"/>
        <end position="96"/>
    </location>
</feature>
<comment type="caution">
    <text evidence="2">The sequence shown here is derived from an EMBL/GenBank/DDBJ whole genome shotgun (WGS) entry which is preliminary data.</text>
</comment>
<dbReference type="AlphaFoldDB" id="A0A420YP30"/>
<feature type="transmembrane region" description="Helical" evidence="1">
    <location>
        <begin position="285"/>
        <end position="304"/>
    </location>
</feature>
<gene>
    <name evidence="2" type="ORF">DL546_009225</name>
</gene>
<feature type="transmembrane region" description="Helical" evidence="1">
    <location>
        <begin position="45"/>
        <end position="64"/>
    </location>
</feature>
<proteinExistence type="predicted"/>
<keyword evidence="1" id="KW-0812">Transmembrane</keyword>
<evidence type="ECO:0000256" key="1">
    <source>
        <dbReference type="SAM" id="Phobius"/>
    </source>
</evidence>
<feature type="transmembrane region" description="Helical" evidence="1">
    <location>
        <begin position="161"/>
        <end position="187"/>
    </location>
</feature>